<dbReference type="SMART" id="SM00034">
    <property type="entry name" value="CLECT"/>
    <property type="match status" value="1"/>
</dbReference>
<dbReference type="PROSITE" id="PS50297">
    <property type="entry name" value="ANK_REP_REGION"/>
    <property type="match status" value="3"/>
</dbReference>
<keyword evidence="12" id="KW-1185">Reference proteome</keyword>
<keyword evidence="6" id="KW-0539">Nucleus</keyword>
<keyword evidence="5" id="KW-0804">Transcription</keyword>
<dbReference type="Pfam" id="PF12796">
    <property type="entry name" value="Ank_2"/>
    <property type="match status" value="2"/>
</dbReference>
<evidence type="ECO:0000256" key="3">
    <source>
        <dbReference type="ARBA" id="ARBA00023015"/>
    </source>
</evidence>
<dbReference type="CDD" id="cd00037">
    <property type="entry name" value="CLECT"/>
    <property type="match status" value="1"/>
</dbReference>
<dbReference type="PANTHER" id="PTHR24201">
    <property type="entry name" value="ANK_REP_REGION DOMAIN-CONTAINING PROTEIN"/>
    <property type="match status" value="1"/>
</dbReference>
<evidence type="ECO:0000256" key="6">
    <source>
        <dbReference type="ARBA" id="ARBA00023242"/>
    </source>
</evidence>
<dbReference type="Gene3D" id="2.170.300.10">
    <property type="entry name" value="Tie2 ligand-binding domain superfamily"/>
    <property type="match status" value="1"/>
</dbReference>
<evidence type="ECO:0000313" key="12">
    <source>
        <dbReference type="Proteomes" id="UP001283361"/>
    </source>
</evidence>
<feature type="repeat" description="ANK" evidence="7">
    <location>
        <begin position="109"/>
        <end position="141"/>
    </location>
</feature>
<dbReference type="PRINTS" id="PR01415">
    <property type="entry name" value="ANKYRIN"/>
</dbReference>
<dbReference type="GO" id="GO:0005634">
    <property type="term" value="C:nucleus"/>
    <property type="evidence" value="ECO:0007669"/>
    <property type="project" value="UniProtKB-SubCell"/>
</dbReference>
<keyword evidence="2" id="KW-0677">Repeat</keyword>
<evidence type="ECO:0000256" key="7">
    <source>
        <dbReference type="PROSITE-ProRule" id="PRU00023"/>
    </source>
</evidence>
<comment type="caution">
    <text evidence="11">The sequence shown here is derived from an EMBL/GenBank/DDBJ whole genome shotgun (WGS) entry which is preliminary data.</text>
</comment>
<protein>
    <recommendedName>
        <fullName evidence="10">C-type lectin domain-containing protein</fullName>
    </recommendedName>
</protein>
<dbReference type="Pfam" id="PF00059">
    <property type="entry name" value="Lectin_C"/>
    <property type="match status" value="1"/>
</dbReference>
<evidence type="ECO:0000256" key="5">
    <source>
        <dbReference type="ARBA" id="ARBA00023163"/>
    </source>
</evidence>
<keyword evidence="9" id="KW-1133">Transmembrane helix</keyword>
<dbReference type="AlphaFoldDB" id="A0AAE0Z0G0"/>
<organism evidence="11 12">
    <name type="scientific">Elysia crispata</name>
    <name type="common">lettuce slug</name>
    <dbReference type="NCBI Taxonomy" id="231223"/>
    <lineage>
        <taxon>Eukaryota</taxon>
        <taxon>Metazoa</taxon>
        <taxon>Spiralia</taxon>
        <taxon>Lophotrochozoa</taxon>
        <taxon>Mollusca</taxon>
        <taxon>Gastropoda</taxon>
        <taxon>Heterobranchia</taxon>
        <taxon>Euthyneura</taxon>
        <taxon>Panpulmonata</taxon>
        <taxon>Sacoglossa</taxon>
        <taxon>Placobranchoidea</taxon>
        <taxon>Plakobranchidae</taxon>
        <taxon>Elysia</taxon>
    </lineage>
</organism>
<evidence type="ECO:0000256" key="8">
    <source>
        <dbReference type="SAM" id="MobiDB-lite"/>
    </source>
</evidence>
<evidence type="ECO:0000259" key="10">
    <source>
        <dbReference type="SMART" id="SM00034"/>
    </source>
</evidence>
<feature type="region of interest" description="Disordered" evidence="8">
    <location>
        <begin position="19"/>
        <end position="39"/>
    </location>
</feature>
<keyword evidence="3" id="KW-0805">Transcription regulation</keyword>
<dbReference type="InterPro" id="IPR002110">
    <property type="entry name" value="Ankyrin_rpt"/>
</dbReference>
<dbReference type="InterPro" id="IPR016186">
    <property type="entry name" value="C-type_lectin-like/link_sf"/>
</dbReference>
<evidence type="ECO:0000256" key="1">
    <source>
        <dbReference type="ARBA" id="ARBA00004123"/>
    </source>
</evidence>
<evidence type="ECO:0000256" key="9">
    <source>
        <dbReference type="SAM" id="Phobius"/>
    </source>
</evidence>
<feature type="repeat" description="ANK" evidence="7">
    <location>
        <begin position="76"/>
        <end position="108"/>
    </location>
</feature>
<dbReference type="PROSITE" id="PS50088">
    <property type="entry name" value="ANK_REPEAT"/>
    <property type="match status" value="3"/>
</dbReference>
<proteinExistence type="predicted"/>
<comment type="subcellular location">
    <subcellularLocation>
        <location evidence="1">Nucleus</location>
    </subcellularLocation>
</comment>
<reference evidence="11" key="1">
    <citation type="journal article" date="2023" name="G3 (Bethesda)">
        <title>A reference genome for the long-term kleptoplast-retaining sea slug Elysia crispata morphotype clarki.</title>
        <authorList>
            <person name="Eastman K.E."/>
            <person name="Pendleton A.L."/>
            <person name="Shaikh M.A."/>
            <person name="Suttiyut T."/>
            <person name="Ogas R."/>
            <person name="Tomko P."/>
            <person name="Gavelis G."/>
            <person name="Widhalm J.R."/>
            <person name="Wisecaver J.H."/>
        </authorList>
    </citation>
    <scope>NUCLEOTIDE SEQUENCE</scope>
    <source>
        <strain evidence="11">ECLA1</strain>
    </source>
</reference>
<dbReference type="Gene3D" id="1.25.40.20">
    <property type="entry name" value="Ankyrin repeat-containing domain"/>
    <property type="match status" value="1"/>
</dbReference>
<dbReference type="PANTHER" id="PTHR24201:SF2">
    <property type="entry name" value="ANKYRIN REPEAT DOMAIN-CONTAINING PROTEIN 42"/>
    <property type="match status" value="1"/>
</dbReference>
<feature type="repeat" description="ANK" evidence="7">
    <location>
        <begin position="142"/>
        <end position="174"/>
    </location>
</feature>
<dbReference type="InterPro" id="IPR001304">
    <property type="entry name" value="C-type_lectin-like"/>
</dbReference>
<keyword evidence="4 7" id="KW-0040">ANK repeat</keyword>
<dbReference type="InterPro" id="IPR016187">
    <property type="entry name" value="CTDL_fold"/>
</dbReference>
<evidence type="ECO:0000256" key="2">
    <source>
        <dbReference type="ARBA" id="ARBA00022737"/>
    </source>
</evidence>
<dbReference type="Gene3D" id="3.10.100.10">
    <property type="entry name" value="Mannose-Binding Protein A, subunit A"/>
    <property type="match status" value="1"/>
</dbReference>
<evidence type="ECO:0000256" key="4">
    <source>
        <dbReference type="ARBA" id="ARBA00023043"/>
    </source>
</evidence>
<accession>A0AAE0Z0G0</accession>
<dbReference type="InterPro" id="IPR050776">
    <property type="entry name" value="Ank_Repeat/CDKN_Inhibitor"/>
</dbReference>
<name>A0AAE0Z0G0_9GAST</name>
<keyword evidence="9" id="KW-0472">Membrane</keyword>
<dbReference type="SUPFAM" id="SSF56436">
    <property type="entry name" value="C-type lectin-like"/>
    <property type="match status" value="1"/>
</dbReference>
<dbReference type="FunFam" id="1.25.40.20:FF:000025">
    <property type="entry name" value="GA-binding protein subunit beta-1 isoform X1"/>
    <property type="match status" value="1"/>
</dbReference>
<feature type="compositionally biased region" description="Polar residues" evidence="8">
    <location>
        <begin position="19"/>
        <end position="28"/>
    </location>
</feature>
<dbReference type="Proteomes" id="UP001283361">
    <property type="component" value="Unassembled WGS sequence"/>
</dbReference>
<gene>
    <name evidence="11" type="ORF">RRG08_048739</name>
</gene>
<dbReference type="SMART" id="SM00248">
    <property type="entry name" value="ANK"/>
    <property type="match status" value="5"/>
</dbReference>
<dbReference type="EMBL" id="JAWDGP010005048">
    <property type="protein sequence ID" value="KAK3759996.1"/>
    <property type="molecule type" value="Genomic_DNA"/>
</dbReference>
<feature type="transmembrane region" description="Helical" evidence="9">
    <location>
        <begin position="921"/>
        <end position="944"/>
    </location>
</feature>
<feature type="domain" description="C-type lectin" evidence="10">
    <location>
        <begin position="585"/>
        <end position="708"/>
    </location>
</feature>
<dbReference type="SUPFAM" id="SSF48403">
    <property type="entry name" value="Ankyrin repeat"/>
    <property type="match status" value="1"/>
</dbReference>
<keyword evidence="9" id="KW-0812">Transmembrane</keyword>
<dbReference type="InterPro" id="IPR036770">
    <property type="entry name" value="Ankyrin_rpt-contain_sf"/>
</dbReference>
<sequence length="967" mass="104443">MSEAFMEQMILESVQTLVEHSVGGQPQQQHRHTQEGTRRMSLVDLGKRLLEAAKRGETDAVRALMSNGAPFTTDWLGTSPLHFAAQYGHQDTAEVLLRAGISRDARTKVDRTPLHVASQEGHLPIVQLLLQSNADIDAKDMLKMTPLHWSTEKGHVAIIGILIRNGADITLEDKFNRTPVDIAMNNGRTDIAQLLQLHQDTAGVIEDSDTVTIEAPENLVTETVSTSEGVEGLVIDTDKLIKSEPDDPTDQSSTSVLATLAALAEATAPHSTSHATTSDAMSWLESQGITMISGDGSLITSAVESGQTITLTEAGKIALNQFIQQEAEIGAVGENGEMGEVNEEDAAGVLGEQMTEESIVEHGGEAGLGEGEQGMITIVTSGGVGQECGEDQIIMEESIIQDHGHEAVAHLTDEDGNQLIIEETQEGLGSVHDLQAGATMEEQVLSGSLVEDQEVTETAGLVTVTEEQLVAGAVEEEDAGGVTDGGLIVGEEGETGADVLGVVEEGVSEDGVVVEGGIAELEEDVGVTEDQVGEDVGEGGMTLEEQLAVVTGEIMKLQEICVCLSITSVICFSALTNLCVADFSCPPGWIFSKVKKNRYQISERCLKAVTSPKSFDNARKECWDNGGQLMAKWEGQIFQYILDNKMIDQDAYWIGIRYNKAQNFAEFLNDFEQTVTQTDEDRYLCMSYHKRKRQVFLPCSEELPFLCEARPECDSKTYGAKCSKRCSPYCGGEDKACNNMNGSCVYGCVDGFEGELCDRAECGNNSYGAKCSNNCSPYCGGRDKVCNNINGSCVDGCVDGYQGELCDRKCDNKTYGVKCSKRCSPYCGGEDKACNNMNGSCVYGCVDGFEGELCDRECSNKTYGVKCSKGCSQHCGGKDKACNNINGSCVYGCVDGFEGELCDSKKPNETQRVVNRHKKFIYSHAAIISSIAFVLAVLIAFLLLPKVRSAEERLSRYTSSMEQEDQF</sequence>
<evidence type="ECO:0000313" key="11">
    <source>
        <dbReference type="EMBL" id="KAK3759996.1"/>
    </source>
</evidence>